<gene>
    <name evidence="1" type="ORF">HGD76_24555</name>
</gene>
<dbReference type="AlphaFoldDB" id="A0A6H2C7R6"/>
<dbReference type="EMBL" id="CP051207">
    <property type="protein sequence ID" value="QJB47236.1"/>
    <property type="molecule type" value="Genomic_DNA"/>
</dbReference>
<accession>A0A6H2C7R6</accession>
<protein>
    <submittedName>
        <fullName evidence="1">Uncharacterized protein</fullName>
    </submittedName>
</protein>
<dbReference type="Proteomes" id="UP000502433">
    <property type="component" value="Plasmid pAfl69"/>
</dbReference>
<organism evidence="1 2">
    <name type="scientific">Dolichospermum flos-aquae CCAP 1403/13F</name>
    <dbReference type="NCBI Taxonomy" id="315271"/>
    <lineage>
        <taxon>Bacteria</taxon>
        <taxon>Bacillati</taxon>
        <taxon>Cyanobacteriota</taxon>
        <taxon>Cyanophyceae</taxon>
        <taxon>Nostocales</taxon>
        <taxon>Aphanizomenonaceae</taxon>
        <taxon>Dolichospermum</taxon>
    </lineage>
</organism>
<keyword evidence="1" id="KW-0614">Plasmid</keyword>
<reference evidence="1 2" key="2">
    <citation type="submission" date="2020-04" db="EMBL/GenBank/DDBJ databases">
        <authorList>
            <person name="Fomenkov A."/>
            <person name="Anton B.P."/>
            <person name="Roberts R.J."/>
        </authorList>
    </citation>
    <scope>NUCLEOTIDE SEQUENCE [LARGE SCALE GENOMIC DNA]</scope>
    <source>
        <strain evidence="1 2">CCAP 1403/13f</strain>
        <plasmid evidence="2">pafl69</plasmid>
    </source>
</reference>
<dbReference type="KEGG" id="dfs:HGD76_24555"/>
<proteinExistence type="predicted"/>
<name>A0A6H2C7R6_DOLFA</name>
<reference evidence="1 2" key="1">
    <citation type="submission" date="2020-04" db="EMBL/GenBank/DDBJ databases">
        <title>Genome-Wide Identification of 5-Methylcytosine Sites in Bacterial Genomes By High-Throughput Sequencing of MspJI Restriction Fragments.</title>
        <authorList>
            <person name="Wu V."/>
        </authorList>
    </citation>
    <scope>NUCLEOTIDE SEQUENCE [LARGE SCALE GENOMIC DNA]</scope>
    <source>
        <strain evidence="1 2">CCAP 1403/13f</strain>
        <plasmid evidence="2">pafl69</plasmid>
    </source>
</reference>
<sequence>MPKANSFEEQYPHINRFVEERGWIEIGESEYIDSFVRAYDYGGTVYEGKSSYSTMELALQDLDKHIKAYFEDLGI</sequence>
<dbReference type="RefSeq" id="WP_168697580.1">
    <property type="nucleotide sequence ID" value="NZ_CP051207.1"/>
</dbReference>
<evidence type="ECO:0000313" key="1">
    <source>
        <dbReference type="EMBL" id="QJB47236.1"/>
    </source>
</evidence>
<geneLocation type="plasmid" evidence="2">
    <name>pafl69</name>
</geneLocation>
<evidence type="ECO:0000313" key="2">
    <source>
        <dbReference type="Proteomes" id="UP000502433"/>
    </source>
</evidence>